<dbReference type="Proteomes" id="UP000675881">
    <property type="component" value="Chromosome 1"/>
</dbReference>
<name>A0A7R8GZP4_LEPSM</name>
<dbReference type="InterPro" id="IPR025733">
    <property type="entry name" value="PAPs_C"/>
</dbReference>
<dbReference type="PANTHER" id="PTHR45867:SF3">
    <property type="entry name" value="ACID PHOSPHATASE TYPE 7"/>
    <property type="match status" value="1"/>
</dbReference>
<feature type="domain" description="Purple acid phosphatase N-terminal" evidence="4">
    <location>
        <begin position="28"/>
        <end position="120"/>
    </location>
</feature>
<keyword evidence="6" id="KW-1185">Reference proteome</keyword>
<dbReference type="EMBL" id="HG994580">
    <property type="protein sequence ID" value="CAF2770616.1"/>
    <property type="molecule type" value="Genomic_DNA"/>
</dbReference>
<dbReference type="InterPro" id="IPR008963">
    <property type="entry name" value="Purple_acid_Pase-like_N"/>
</dbReference>
<dbReference type="SUPFAM" id="SSF56300">
    <property type="entry name" value="Metallo-dependent phosphatases"/>
    <property type="match status" value="1"/>
</dbReference>
<dbReference type="InterPro" id="IPR004843">
    <property type="entry name" value="Calcineurin-like_PHP"/>
</dbReference>
<dbReference type="Pfam" id="PF16656">
    <property type="entry name" value="Pur_ac_phosph_N"/>
    <property type="match status" value="1"/>
</dbReference>
<evidence type="ECO:0000313" key="6">
    <source>
        <dbReference type="Proteomes" id="UP000675881"/>
    </source>
</evidence>
<keyword evidence="1" id="KW-0378">Hydrolase</keyword>
<gene>
    <name evidence="5" type="ORF">LSAA_488</name>
</gene>
<comment type="catalytic activity">
    <reaction evidence="1">
        <text>a phosphate monoester + H2O = an alcohol + phosphate</text>
        <dbReference type="Rhea" id="RHEA:15017"/>
        <dbReference type="ChEBI" id="CHEBI:15377"/>
        <dbReference type="ChEBI" id="CHEBI:30879"/>
        <dbReference type="ChEBI" id="CHEBI:43474"/>
        <dbReference type="ChEBI" id="CHEBI:67140"/>
        <dbReference type="EC" id="3.1.3.2"/>
    </reaction>
</comment>
<dbReference type="Pfam" id="PF14008">
    <property type="entry name" value="Metallophos_C"/>
    <property type="match status" value="1"/>
</dbReference>
<organism evidence="5 6">
    <name type="scientific">Lepeophtheirus salmonis</name>
    <name type="common">Salmon louse</name>
    <name type="synonym">Caligus salmonis</name>
    <dbReference type="NCBI Taxonomy" id="72036"/>
    <lineage>
        <taxon>Eukaryota</taxon>
        <taxon>Metazoa</taxon>
        <taxon>Ecdysozoa</taxon>
        <taxon>Arthropoda</taxon>
        <taxon>Crustacea</taxon>
        <taxon>Multicrustacea</taxon>
        <taxon>Hexanauplia</taxon>
        <taxon>Copepoda</taxon>
        <taxon>Siphonostomatoida</taxon>
        <taxon>Caligidae</taxon>
        <taxon>Lepeophtheirus</taxon>
    </lineage>
</organism>
<evidence type="ECO:0000259" key="2">
    <source>
        <dbReference type="Pfam" id="PF00149"/>
    </source>
</evidence>
<dbReference type="SUPFAM" id="SSF49363">
    <property type="entry name" value="Purple acid phosphatase, N-terminal domain"/>
    <property type="match status" value="1"/>
</dbReference>
<accession>A0A7R8GZP4</accession>
<dbReference type="GO" id="GO:0046872">
    <property type="term" value="F:metal ion binding"/>
    <property type="evidence" value="ECO:0007669"/>
    <property type="project" value="InterPro"/>
</dbReference>
<evidence type="ECO:0000256" key="1">
    <source>
        <dbReference type="RuleBase" id="RU361203"/>
    </source>
</evidence>
<dbReference type="AlphaFoldDB" id="A0A7R8GZP4"/>
<dbReference type="CDD" id="cd00839">
    <property type="entry name" value="MPP_PAPs"/>
    <property type="match status" value="1"/>
</dbReference>
<dbReference type="EC" id="3.1.3.2" evidence="1"/>
<proteinExistence type="inferred from homology"/>
<feature type="signal peptide" evidence="1">
    <location>
        <begin position="1"/>
        <end position="20"/>
    </location>
</feature>
<reference evidence="5" key="1">
    <citation type="submission" date="2021-02" db="EMBL/GenBank/DDBJ databases">
        <authorList>
            <person name="Bekaert M."/>
        </authorList>
    </citation>
    <scope>NUCLEOTIDE SEQUENCE</scope>
    <source>
        <strain evidence="5">IoA-00</strain>
    </source>
</reference>
<comment type="similarity">
    <text evidence="1">Belongs to the metallophosphoesterase superfamily. Purple acid phosphatase family.</text>
</comment>
<evidence type="ECO:0000259" key="3">
    <source>
        <dbReference type="Pfam" id="PF14008"/>
    </source>
</evidence>
<protein>
    <recommendedName>
        <fullName evidence="1">Purple acid phosphatase</fullName>
        <ecNumber evidence="1">3.1.3.2</ecNumber>
    </recommendedName>
</protein>
<dbReference type="InterPro" id="IPR015914">
    <property type="entry name" value="PAPs_N"/>
</dbReference>
<sequence length="431" mass="50185">MSLKFINKLVICVLFTGVFPQPIDYFTPEQIHLSLTDSKQSMLVTWVTWNQTSSYVNYGLSPQNLTQTASGSSNIFYTSQDSSRHEYIHKVKMSELRPNTTYYYHVGSSLGWSGIFWFKTFPEGTYWSPSIAMYGDMGNINAQSLPRLQQDTQKGMYDAIFHVGDFAYDMNTDEGLVGDEFMRQIESIAAYVPYMTCNGNHEQFANFSHYKARFNMPNDERGDNMYYSFNMGPMHIISLSTEYYYFLNYGLNQVKQQHDWFENDLKLANLSKNREKRPWILVFGHRPMYCSNTDKDDCTKFKARTRVGLPLLHLYGLEDLMYKYKVDLAVWAHEHDYERLWPIYNTKVMNGSYERPYDNPKAPVHIITGSAGCQERHDGFLPLPNRTAFRSMDYGYTRLNVMNGSHLHIQQVSDDQEGAIIDDFWIIKAIP</sequence>
<dbReference type="InterPro" id="IPR029052">
    <property type="entry name" value="Metallo-depent_PP-like"/>
</dbReference>
<dbReference type="Pfam" id="PF00149">
    <property type="entry name" value="Metallophos"/>
    <property type="match status" value="1"/>
</dbReference>
<evidence type="ECO:0000313" key="5">
    <source>
        <dbReference type="EMBL" id="CAF2770616.1"/>
    </source>
</evidence>
<feature type="domain" description="Purple acid phosphatase C-terminal" evidence="3">
    <location>
        <begin position="362"/>
        <end position="422"/>
    </location>
</feature>
<dbReference type="Gene3D" id="3.60.21.10">
    <property type="match status" value="1"/>
</dbReference>
<evidence type="ECO:0000259" key="4">
    <source>
        <dbReference type="Pfam" id="PF16656"/>
    </source>
</evidence>
<feature type="domain" description="Calcineurin-like phosphoesterase" evidence="2">
    <location>
        <begin position="131"/>
        <end position="337"/>
    </location>
</feature>
<dbReference type="OrthoDB" id="45007at2759"/>
<dbReference type="InterPro" id="IPR041792">
    <property type="entry name" value="MPP_PAP"/>
</dbReference>
<feature type="chain" id="PRO_5033204389" description="Purple acid phosphatase" evidence="1">
    <location>
        <begin position="21"/>
        <end position="431"/>
    </location>
</feature>
<dbReference type="PANTHER" id="PTHR45867">
    <property type="entry name" value="PURPLE ACID PHOSPHATASE"/>
    <property type="match status" value="1"/>
</dbReference>
<dbReference type="Gene3D" id="2.60.40.380">
    <property type="entry name" value="Purple acid phosphatase-like, N-terminal"/>
    <property type="match status" value="1"/>
</dbReference>
<dbReference type="GO" id="GO:0003993">
    <property type="term" value="F:acid phosphatase activity"/>
    <property type="evidence" value="ECO:0007669"/>
    <property type="project" value="UniProtKB-EC"/>
</dbReference>
<keyword evidence="1" id="KW-0732">Signal</keyword>